<accession>A0ABT4LJ85</accession>
<proteinExistence type="predicted"/>
<organism evidence="3 4">
    <name type="scientific">Kiloniella laminariae</name>
    <dbReference type="NCBI Taxonomy" id="454162"/>
    <lineage>
        <taxon>Bacteria</taxon>
        <taxon>Pseudomonadati</taxon>
        <taxon>Pseudomonadota</taxon>
        <taxon>Alphaproteobacteria</taxon>
        <taxon>Rhodospirillales</taxon>
        <taxon>Kiloniellaceae</taxon>
        <taxon>Kiloniella</taxon>
    </lineage>
</organism>
<keyword evidence="1 3" id="KW-0378">Hydrolase</keyword>
<dbReference type="Gene3D" id="3.40.50.1820">
    <property type="entry name" value="alpha/beta hydrolase"/>
    <property type="match status" value="1"/>
</dbReference>
<evidence type="ECO:0000259" key="2">
    <source>
        <dbReference type="Pfam" id="PF20434"/>
    </source>
</evidence>
<dbReference type="GO" id="GO:0016787">
    <property type="term" value="F:hydrolase activity"/>
    <property type="evidence" value="ECO:0007669"/>
    <property type="project" value="UniProtKB-KW"/>
</dbReference>
<dbReference type="Pfam" id="PF20434">
    <property type="entry name" value="BD-FAE"/>
    <property type="match status" value="1"/>
</dbReference>
<protein>
    <submittedName>
        <fullName evidence="3">Alpha/beta hydrolase</fullName>
    </submittedName>
</protein>
<sequence length="271" mass="30094">MDLRSYTPDSMIITEGWIVKGKEYSSQNPPSISFSYGSSERQSFDLYLPKKQKRGEAFPAVVFIHGGYWKSFEKADFSFLAEAFLKQGIAFVSIDYDLAPNVSIDVIVAQVRKALACFLDHAKNWQLDPDRLLLSGHSAGGHLALMTLLHDWSSHGYSAIPFKSVLSLSGLYDLEAARLCLHRDILCITAEIVESCSPLRQLQPNATPLFCLVGEGEPQEFKLQQQELAAAWAGLGNSGVFQQVEGHNHFTILDLFKELSSPQLQGLISQL</sequence>
<dbReference type="InterPro" id="IPR050300">
    <property type="entry name" value="GDXG_lipolytic_enzyme"/>
</dbReference>
<keyword evidence="4" id="KW-1185">Reference proteome</keyword>
<name>A0ABT4LJ85_9PROT</name>
<evidence type="ECO:0000256" key="1">
    <source>
        <dbReference type="ARBA" id="ARBA00022801"/>
    </source>
</evidence>
<dbReference type="SUPFAM" id="SSF53474">
    <property type="entry name" value="alpha/beta-Hydrolases"/>
    <property type="match status" value="1"/>
</dbReference>
<dbReference type="InterPro" id="IPR049492">
    <property type="entry name" value="BD-FAE-like_dom"/>
</dbReference>
<dbReference type="Proteomes" id="UP001069802">
    <property type="component" value="Unassembled WGS sequence"/>
</dbReference>
<dbReference type="RefSeq" id="WP_269423336.1">
    <property type="nucleotide sequence ID" value="NZ_JAPWGY010000003.1"/>
</dbReference>
<dbReference type="EMBL" id="JAPWGY010000003">
    <property type="protein sequence ID" value="MCZ4281158.1"/>
    <property type="molecule type" value="Genomic_DNA"/>
</dbReference>
<reference evidence="3" key="1">
    <citation type="submission" date="2022-12" db="EMBL/GenBank/DDBJ databases">
        <title>Bacterial isolates from different developmental stages of Nematostella vectensis.</title>
        <authorList>
            <person name="Fraune S."/>
        </authorList>
    </citation>
    <scope>NUCLEOTIDE SEQUENCE</scope>
    <source>
        <strain evidence="3">G21630-S1</strain>
    </source>
</reference>
<feature type="domain" description="BD-FAE-like" evidence="2">
    <location>
        <begin position="45"/>
        <end position="150"/>
    </location>
</feature>
<dbReference type="PANTHER" id="PTHR48081">
    <property type="entry name" value="AB HYDROLASE SUPERFAMILY PROTEIN C4A8.06C"/>
    <property type="match status" value="1"/>
</dbReference>
<evidence type="ECO:0000313" key="4">
    <source>
        <dbReference type="Proteomes" id="UP001069802"/>
    </source>
</evidence>
<dbReference type="InterPro" id="IPR029058">
    <property type="entry name" value="AB_hydrolase_fold"/>
</dbReference>
<gene>
    <name evidence="3" type="ORF">O4H49_10245</name>
</gene>
<dbReference type="PANTHER" id="PTHR48081:SF33">
    <property type="entry name" value="KYNURENINE FORMAMIDASE"/>
    <property type="match status" value="1"/>
</dbReference>
<comment type="caution">
    <text evidence="3">The sequence shown here is derived from an EMBL/GenBank/DDBJ whole genome shotgun (WGS) entry which is preliminary data.</text>
</comment>
<evidence type="ECO:0000313" key="3">
    <source>
        <dbReference type="EMBL" id="MCZ4281158.1"/>
    </source>
</evidence>